<dbReference type="Proteomes" id="UP000018143">
    <property type="component" value="Unassembled WGS sequence"/>
</dbReference>
<dbReference type="eggNOG" id="COG4461">
    <property type="taxonomic scope" value="Bacteria"/>
</dbReference>
<reference evidence="1 2" key="1">
    <citation type="journal article" date="2013" name="Genome Announc.">
        <title>Draft Genome Sequence of Helicobacter fennelliae Strain MRY12-0050, Isolated from a Bacteremia Patient.</title>
        <authorList>
            <person name="Rimbara E."/>
            <person name="Matsui M."/>
            <person name="Mori S."/>
            <person name="Suzuki S."/>
            <person name="Suzuki M."/>
            <person name="Kim H."/>
            <person name="Sekizuka T."/>
            <person name="Kuroda M."/>
            <person name="Shibayama K."/>
        </authorList>
    </citation>
    <scope>NUCLEOTIDE SEQUENCE [LARGE SCALE GENOMIC DNA]</scope>
    <source>
        <strain evidence="1 2">MRY12-0050</strain>
    </source>
</reference>
<evidence type="ECO:0000313" key="1">
    <source>
        <dbReference type="EMBL" id="GAD18639.1"/>
    </source>
</evidence>
<proteinExistence type="predicted"/>
<gene>
    <name evidence="1" type="ORF">HFN_2051</name>
</gene>
<dbReference type="PANTHER" id="PTHR37549:SF1">
    <property type="entry name" value="LIPOPROTEIN LPRI"/>
    <property type="match status" value="1"/>
</dbReference>
<dbReference type="InterPro" id="IPR052755">
    <property type="entry name" value="Lysozyme_Inhibitor_LprI"/>
</dbReference>
<organism evidence="1 2">
    <name type="scientific">Helicobacter fennelliae MRY12-0050</name>
    <dbReference type="NCBI Taxonomy" id="1325130"/>
    <lineage>
        <taxon>Bacteria</taxon>
        <taxon>Pseudomonadati</taxon>
        <taxon>Campylobacterota</taxon>
        <taxon>Epsilonproteobacteria</taxon>
        <taxon>Campylobacterales</taxon>
        <taxon>Helicobacteraceae</taxon>
        <taxon>Helicobacter</taxon>
    </lineage>
</organism>
<dbReference type="GO" id="GO:0005576">
    <property type="term" value="C:extracellular region"/>
    <property type="evidence" value="ECO:0007669"/>
    <property type="project" value="TreeGrafter"/>
</dbReference>
<dbReference type="PANTHER" id="PTHR37549">
    <property type="entry name" value="LIPOPROTEIN LPRI"/>
    <property type="match status" value="1"/>
</dbReference>
<evidence type="ECO:0008006" key="3">
    <source>
        <dbReference type="Google" id="ProtNLM"/>
    </source>
</evidence>
<dbReference type="AlphaFoldDB" id="T1CPF1"/>
<comment type="caution">
    <text evidence="1">The sequence shown here is derived from an EMBL/GenBank/DDBJ whole genome shotgun (WGS) entry which is preliminary data.</text>
</comment>
<name>T1CPF1_9HELI</name>
<dbReference type="EMBL" id="BASD01000009">
    <property type="protein sequence ID" value="GAD18639.1"/>
    <property type="molecule type" value="Genomic_DNA"/>
</dbReference>
<keyword evidence="2" id="KW-1185">Reference proteome</keyword>
<accession>T1CPF1</accession>
<sequence length="227" mass="27050">MKNKIKKMIRIKKIYFIFFVFCGLLYGDVQFRSAWQGRWVSFGDYYLSIANCKENLCELEIMKFGESLPEAKTTLKLLSYTQAQALNKDCELIFQTEQRNIQNYETPYLFVEQNTCYKDKINDEALYQQNKVYPTFDCKKAKNPNETIICNNADDVRIAYYDIVLNDLYNELMKNLDYKKRKILKQQQQDWLRALDDCETDLECLNKAYIERITALENQYCAECENE</sequence>
<evidence type="ECO:0000313" key="2">
    <source>
        <dbReference type="Proteomes" id="UP000018143"/>
    </source>
</evidence>
<dbReference type="STRING" id="1325130.HFN_2051"/>
<protein>
    <recommendedName>
        <fullName evidence="3">Lysozyme inhibitor LprI N-terminal domain-containing protein</fullName>
    </recommendedName>
</protein>